<dbReference type="Proteomes" id="UP000195602">
    <property type="component" value="Unassembled WGS sequence"/>
</dbReference>
<feature type="compositionally biased region" description="Basic and acidic residues" evidence="1">
    <location>
        <begin position="83"/>
        <end position="114"/>
    </location>
</feature>
<comment type="caution">
    <text evidence="2">The sequence shown here is derived from an EMBL/GenBank/DDBJ whole genome shotgun (WGS) entry which is preliminary data.</text>
</comment>
<dbReference type="EMBL" id="LYUB02000002">
    <property type="protein sequence ID" value="OVF10398.1"/>
    <property type="molecule type" value="Genomic_DNA"/>
</dbReference>
<evidence type="ECO:0000256" key="1">
    <source>
        <dbReference type="SAM" id="MobiDB-lite"/>
    </source>
</evidence>
<feature type="compositionally biased region" description="Polar residues" evidence="1">
    <location>
        <begin position="122"/>
        <end position="133"/>
    </location>
</feature>
<gene>
    <name evidence="2" type="ORF">A9F13_02g02068</name>
</gene>
<organism evidence="2 3">
    <name type="scientific">Clavispora lusitaniae</name>
    <name type="common">Candida lusitaniae</name>
    <dbReference type="NCBI Taxonomy" id="36911"/>
    <lineage>
        <taxon>Eukaryota</taxon>
        <taxon>Fungi</taxon>
        <taxon>Dikarya</taxon>
        <taxon>Ascomycota</taxon>
        <taxon>Saccharomycotina</taxon>
        <taxon>Pichiomycetes</taxon>
        <taxon>Metschnikowiaceae</taxon>
        <taxon>Clavispora</taxon>
    </lineage>
</organism>
<feature type="region of interest" description="Disordered" evidence="1">
    <location>
        <begin position="1"/>
        <end position="217"/>
    </location>
</feature>
<feature type="compositionally biased region" description="Polar residues" evidence="1">
    <location>
        <begin position="167"/>
        <end position="187"/>
    </location>
</feature>
<name>A0AA91T3G8_CLALS</name>
<protein>
    <submittedName>
        <fullName evidence="2">Uncharacterized protein</fullName>
    </submittedName>
</protein>
<proteinExistence type="predicted"/>
<feature type="compositionally biased region" description="Basic and acidic residues" evidence="1">
    <location>
        <begin position="1"/>
        <end position="20"/>
    </location>
</feature>
<accession>A0AA91T3G8</accession>
<dbReference type="PANTHER" id="PTHR43482:SF1">
    <property type="entry name" value="PROTEIN AST1-RELATED"/>
    <property type="match status" value="1"/>
</dbReference>
<dbReference type="AlphaFoldDB" id="A0AA91T3G8"/>
<feature type="compositionally biased region" description="Basic and acidic residues" evidence="1">
    <location>
        <begin position="28"/>
        <end position="60"/>
    </location>
</feature>
<sequence length="782" mass="87081">MDATTKVEDMDSGNDTKTEDTPLSQTRSMEESGDSKEPKEEAKELKEEAKVLKEEPKESKDESEESQSDISRFSQGDTISEEAAEKSIPNEKGEIALDAGTDLKEPEIPKEPTKSDGPGMSEVSSGLDNSEISEVTAGLENSGISEVTAGLENSGISEVSAKAEPSEVTQPQDIPINDVSTDSSPSEDGTAPPVPEKDVPKISTRKKKSVGFAPEPEQDLNEHHKFLEQRRKEKLQSSPFWKTPPEFAHLERHKEGPKPLPTFSKKKAPRVKKLEDLKDLPTRAVKEISVVNKNTALNFFYHEINVPVGPDRILVDVKYGSLSSFDLEKLSKYKLNLSEVRVGLGYDFVGEIVGVGKKYDNHPSLKVGTYVFGVVNPADKKGALQTLLIANPKDVLIPISQELMEAMKKVKLKLTFNQPSSFSVDGDELDSDSDSDSSDNSTSDDVPPTLPPKQDPWAVSFELAKFCTFSSLYCRAKQALSLMESVFKREGAANIIINGADTGLGYTLAQVIASSAYSNILQSYNVILVVQDSSSKQVRRLADRLNSGGLKKFHVLPFDLENEDLVLPGEKVPINYKKPRYFATELLNCMFQAVPESEKISTVNVDRTKIDLFIDIIGSKKMFQSNVDMKMLDQNHFPMHDRLAPGVKISSLFGKSKEPLFTKLLRPKNTGSAFVSYCDFSISTPSYSVDKLVDKANAGIFNPWGSKWSSEIANSFVSKYNYYTLFDLEVRKDWVNEALQLVLSNELRVKIDHVVDWRNNFRQYIEEMKERDGQTVFRVESF</sequence>
<reference evidence="2 3" key="1">
    <citation type="submission" date="2017-04" db="EMBL/GenBank/DDBJ databases">
        <title>Draft genome of the yeast Clavispora lusitaniae type strain CBS 6936.</title>
        <authorList>
            <person name="Durrens P."/>
            <person name="Klopp C."/>
            <person name="Biteau N."/>
            <person name="Fitton-Ouhabi V."/>
            <person name="Dementhon K."/>
            <person name="Accoceberry I."/>
            <person name="Sherman D.J."/>
            <person name="Noel T."/>
        </authorList>
    </citation>
    <scope>NUCLEOTIDE SEQUENCE [LARGE SCALE GENOMIC DNA]</scope>
    <source>
        <strain evidence="2 3">CBS 6936</strain>
    </source>
</reference>
<dbReference type="InterPro" id="IPR011032">
    <property type="entry name" value="GroES-like_sf"/>
</dbReference>
<evidence type="ECO:0000313" key="2">
    <source>
        <dbReference type="EMBL" id="OVF10398.1"/>
    </source>
</evidence>
<dbReference type="SUPFAM" id="SSF50129">
    <property type="entry name" value="GroES-like"/>
    <property type="match status" value="1"/>
</dbReference>
<dbReference type="PANTHER" id="PTHR43482">
    <property type="entry name" value="PROTEIN AST1-RELATED"/>
    <property type="match status" value="1"/>
</dbReference>
<dbReference type="KEGG" id="clus:A9F13_02g02068"/>
<evidence type="ECO:0000313" key="3">
    <source>
        <dbReference type="Proteomes" id="UP000195602"/>
    </source>
</evidence>
<feature type="compositionally biased region" description="Acidic residues" evidence="1">
    <location>
        <begin position="425"/>
        <end position="437"/>
    </location>
</feature>
<dbReference type="Gene3D" id="3.90.180.10">
    <property type="entry name" value="Medium-chain alcohol dehydrogenases, catalytic domain"/>
    <property type="match status" value="1"/>
</dbReference>
<dbReference type="InterPro" id="IPR052585">
    <property type="entry name" value="Lipid_raft_assoc_Zn_ADH"/>
</dbReference>
<feature type="region of interest" description="Disordered" evidence="1">
    <location>
        <begin position="423"/>
        <end position="452"/>
    </location>
</feature>
<feature type="compositionally biased region" description="Polar residues" evidence="1">
    <location>
        <begin position="68"/>
        <end position="78"/>
    </location>
</feature>